<gene>
    <name evidence="1" type="ORF">EHQ76_19190</name>
</gene>
<accession>A0A5F2AXU7</accession>
<organism evidence="1 2">
    <name type="scientific">Leptospira barantonii</name>
    <dbReference type="NCBI Taxonomy" id="2023184"/>
    <lineage>
        <taxon>Bacteria</taxon>
        <taxon>Pseudomonadati</taxon>
        <taxon>Spirochaetota</taxon>
        <taxon>Spirochaetia</taxon>
        <taxon>Leptospirales</taxon>
        <taxon>Leptospiraceae</taxon>
        <taxon>Leptospira</taxon>
    </lineage>
</organism>
<reference evidence="1 2" key="1">
    <citation type="journal article" date="2019" name="PLoS Negl. Trop. Dis.">
        <title>Revisiting the worldwide diversity of Leptospira species in the environment.</title>
        <authorList>
            <person name="Vincent A.T."/>
            <person name="Schiettekatte O."/>
            <person name="Bourhy P."/>
            <person name="Veyrier F.J."/>
            <person name="Picardeau M."/>
        </authorList>
    </citation>
    <scope>NUCLEOTIDE SEQUENCE [LARGE SCALE GENOMIC DNA]</scope>
    <source>
        <strain evidence="1 2">201702444</strain>
    </source>
</reference>
<evidence type="ECO:0000313" key="2">
    <source>
        <dbReference type="Proteomes" id="UP000298429"/>
    </source>
</evidence>
<dbReference type="InterPro" id="IPR011989">
    <property type="entry name" value="ARM-like"/>
</dbReference>
<evidence type="ECO:0000313" key="1">
    <source>
        <dbReference type="EMBL" id="TGL92926.1"/>
    </source>
</evidence>
<proteinExistence type="predicted"/>
<dbReference type="InterPro" id="IPR004155">
    <property type="entry name" value="PBS_lyase_HEAT"/>
</dbReference>
<dbReference type="GO" id="GO:0016491">
    <property type="term" value="F:oxidoreductase activity"/>
    <property type="evidence" value="ECO:0007669"/>
    <property type="project" value="TreeGrafter"/>
</dbReference>
<dbReference type="Proteomes" id="UP000298429">
    <property type="component" value="Unassembled WGS sequence"/>
</dbReference>
<sequence length="450" mass="50931">MKNFFQSVFLVLLPFFLITISISAAETPKDEFKEKVMSFSKAQAVAISEIRSRNRLDLVKELPAIFQNESVEERTQIAVLKLFSELDELDSLAPNWTNALDSVFQKTTNVTLKKEILLLAEKKKEKRLIYSVISAFSDPETPVRTLSYRLMHLLKDDRALPILLDMSLSKDPVQRMYFLESSLIIKDERIQNQIHKLANDESSGVRKKYLIAINRLGMTEKFSQFQKSATSDPDDDVKMVALEILKNKKNRQYISLFYKGLTDSNPDLRRISLEALLIFQDKQGAKAISDQLTKEDTLFLKARMIDLLLDLGNNGGGQGILAVLTNGEEPELRTKAAYAVGKLGANTSAVELTKILSEEKENMVKWQLIHSLGELKEKNAVPALLVLARNSREKLNLRIEAVATIRAINDPDSLPSIFEAYVSENEKTLRAELENTMREILSLKFPPKAP</sequence>
<comment type="caution">
    <text evidence="1">The sequence shown here is derived from an EMBL/GenBank/DDBJ whole genome shotgun (WGS) entry which is preliminary data.</text>
</comment>
<dbReference type="Gene3D" id="1.25.10.10">
    <property type="entry name" value="Leucine-rich Repeat Variant"/>
    <property type="match status" value="2"/>
</dbReference>
<dbReference type="PANTHER" id="PTHR12697:SF5">
    <property type="entry name" value="DEOXYHYPUSINE HYDROXYLASE"/>
    <property type="match status" value="1"/>
</dbReference>
<dbReference type="OrthoDB" id="319403at2"/>
<dbReference type="EMBL" id="RQGN01000103">
    <property type="protein sequence ID" value="TGL92926.1"/>
    <property type="molecule type" value="Genomic_DNA"/>
</dbReference>
<protein>
    <submittedName>
        <fullName evidence="1">HEAT repeat domain-containing protein</fullName>
    </submittedName>
</protein>
<name>A0A5F2AXU7_9LEPT</name>
<dbReference type="Pfam" id="PF13646">
    <property type="entry name" value="HEAT_2"/>
    <property type="match status" value="2"/>
</dbReference>
<dbReference type="AlphaFoldDB" id="A0A5F2AXU7"/>
<dbReference type="SMART" id="SM00567">
    <property type="entry name" value="EZ_HEAT"/>
    <property type="match status" value="3"/>
</dbReference>
<dbReference type="SUPFAM" id="SSF48371">
    <property type="entry name" value="ARM repeat"/>
    <property type="match status" value="2"/>
</dbReference>
<dbReference type="PANTHER" id="PTHR12697">
    <property type="entry name" value="PBS LYASE HEAT-LIKE PROTEIN"/>
    <property type="match status" value="1"/>
</dbReference>
<dbReference type="InterPro" id="IPR016024">
    <property type="entry name" value="ARM-type_fold"/>
</dbReference>